<accession>A0A7T7CF22</accession>
<protein>
    <submittedName>
        <fullName evidence="2">Uncharacterized protein</fullName>
    </submittedName>
</protein>
<gene>
    <name evidence="2" type="ORF">HUG20_07095</name>
</gene>
<reference evidence="2 3" key="1">
    <citation type="submission" date="2020-06" db="EMBL/GenBank/DDBJ databases">
        <title>Genomic analysis of Salicibibacter sp. NKC21-4.</title>
        <authorList>
            <person name="Oh Y.J."/>
        </authorList>
    </citation>
    <scope>NUCLEOTIDE SEQUENCE [LARGE SCALE GENOMIC DNA]</scope>
    <source>
        <strain evidence="2 3">NKC21-4</strain>
    </source>
</reference>
<dbReference type="KEGG" id="scib:HUG20_07095"/>
<evidence type="ECO:0000313" key="3">
    <source>
        <dbReference type="Proteomes" id="UP000595349"/>
    </source>
</evidence>
<evidence type="ECO:0000313" key="2">
    <source>
        <dbReference type="EMBL" id="QQK79669.1"/>
    </source>
</evidence>
<dbReference type="EMBL" id="CP054706">
    <property type="protein sequence ID" value="QQK79669.1"/>
    <property type="molecule type" value="Genomic_DNA"/>
</dbReference>
<keyword evidence="3" id="KW-1185">Reference proteome</keyword>
<evidence type="ECO:0000256" key="1">
    <source>
        <dbReference type="SAM" id="MobiDB-lite"/>
    </source>
</evidence>
<feature type="compositionally biased region" description="Basic and acidic residues" evidence="1">
    <location>
        <begin position="56"/>
        <end position="70"/>
    </location>
</feature>
<dbReference type="Proteomes" id="UP000595349">
    <property type="component" value="Chromosome"/>
</dbReference>
<proteinExistence type="predicted"/>
<dbReference type="AlphaFoldDB" id="A0A7T7CF22"/>
<feature type="region of interest" description="Disordered" evidence="1">
    <location>
        <begin position="39"/>
        <end position="93"/>
    </location>
</feature>
<name>A0A7T7CF22_9BACI</name>
<sequence length="93" mass="10552">MRVKHVFFTILTALVMFLTGVLSGHYYGYHQWEEVYQDDNQTVPVDEGEAEDERTENDLADRQEDVRENESTNFFSELGKTIGGPPASGFSMG</sequence>
<dbReference type="RefSeq" id="WP_200089602.1">
    <property type="nucleotide sequence ID" value="NZ_CP054706.1"/>
</dbReference>
<feature type="compositionally biased region" description="Acidic residues" evidence="1">
    <location>
        <begin position="46"/>
        <end position="55"/>
    </location>
</feature>
<organism evidence="2 3">
    <name type="scientific">Salicibibacter cibi</name>
    <dbReference type="NCBI Taxonomy" id="2743001"/>
    <lineage>
        <taxon>Bacteria</taxon>
        <taxon>Bacillati</taxon>
        <taxon>Bacillota</taxon>
        <taxon>Bacilli</taxon>
        <taxon>Bacillales</taxon>
        <taxon>Bacillaceae</taxon>
        <taxon>Salicibibacter</taxon>
    </lineage>
</organism>